<dbReference type="InterPro" id="IPR002347">
    <property type="entry name" value="SDR_fam"/>
</dbReference>
<evidence type="ECO:0000256" key="1">
    <source>
        <dbReference type="ARBA" id="ARBA00006484"/>
    </source>
</evidence>
<reference evidence="4 5" key="1">
    <citation type="submission" date="2015-10" db="EMBL/GenBank/DDBJ databases">
        <title>Metagenome-Assembled Genomes uncover a global brackish microbiome.</title>
        <authorList>
            <person name="Hugerth L.W."/>
            <person name="Larsson J."/>
            <person name="Alneberg J."/>
            <person name="Lindh M.V."/>
            <person name="Legrand C."/>
            <person name="Pinhassi J."/>
            <person name="Andersson A.F."/>
        </authorList>
    </citation>
    <scope>NUCLEOTIDE SEQUENCE [LARGE SCALE GENOMIC DNA]</scope>
    <source>
        <strain evidence="4">BACL4 MAG-120507-bin80</strain>
    </source>
</reference>
<gene>
    <name evidence="4" type="ORF">ABR69_01280</name>
</gene>
<name>A0A0R2SD10_9GAMM</name>
<comment type="similarity">
    <text evidence="1">Belongs to the short-chain dehydrogenases/reductases (SDR) family.</text>
</comment>
<dbReference type="FunFam" id="3.40.50.720:FF:000084">
    <property type="entry name" value="Short-chain dehydrogenase reductase"/>
    <property type="match status" value="1"/>
</dbReference>
<comment type="caution">
    <text evidence="4">The sequence shown here is derived from an EMBL/GenBank/DDBJ whole genome shotgun (WGS) entry which is preliminary data.</text>
</comment>
<dbReference type="PROSITE" id="PS00061">
    <property type="entry name" value="ADH_SHORT"/>
    <property type="match status" value="1"/>
</dbReference>
<dbReference type="PANTHER" id="PTHR24321">
    <property type="entry name" value="DEHYDROGENASES, SHORT CHAIN"/>
    <property type="match status" value="1"/>
</dbReference>
<feature type="non-terminal residue" evidence="4">
    <location>
        <position position="665"/>
    </location>
</feature>
<dbReference type="Proteomes" id="UP000051934">
    <property type="component" value="Unassembled WGS sequence"/>
</dbReference>
<dbReference type="PRINTS" id="PR00081">
    <property type="entry name" value="GDHRDH"/>
</dbReference>
<organism evidence="4 5">
    <name type="scientific">OM182 bacterium BACL3 MAG-120507-bin80</name>
    <dbReference type="NCBI Taxonomy" id="1655577"/>
    <lineage>
        <taxon>Bacteria</taxon>
        <taxon>Pseudomonadati</taxon>
        <taxon>Pseudomonadota</taxon>
        <taxon>Gammaproteobacteria</taxon>
        <taxon>OMG group</taxon>
        <taxon>OM182 clade</taxon>
    </lineage>
</organism>
<dbReference type="AlphaFoldDB" id="A0A0R2SD10"/>
<protein>
    <recommendedName>
        <fullName evidence="3">Class II aldolase/adducin N-terminal domain-containing protein</fullName>
    </recommendedName>
</protein>
<dbReference type="InterPro" id="IPR020904">
    <property type="entry name" value="Sc_DH/Rdtase_CS"/>
</dbReference>
<dbReference type="InterPro" id="IPR036409">
    <property type="entry name" value="Aldolase_II/adducin_N_sf"/>
</dbReference>
<dbReference type="InterPro" id="IPR001303">
    <property type="entry name" value="Aldolase_II/adducin_N"/>
</dbReference>
<dbReference type="SUPFAM" id="SSF53639">
    <property type="entry name" value="AraD/HMP-PK domain-like"/>
    <property type="match status" value="1"/>
</dbReference>
<sequence>MKSLWSDEDAAQRLAEGGELALRVYTSRLLGQNPDLVLHGGGNTSLKGLSVTVFGESVETLYVKGSGWDLKTIEAAGFPPVDLNYLQRLGKLNELSDTQMMRELRLALLDPTAPTPSVEAILHALIPHRYVDHTHTDAVVTLSNSEGGAARLAELFGNEVLILPYTMPGFVLAKQVAEATADTDWTKLRGIVLLNHGLFTFAEDAKDSYNAMIELVTRAEDFIAGQVDDSATESVIPLRPFDRLAFAELRYEAGKVFGSAVLASLDTGVDSLRFAAHKAAGQLVASGPLTPDHTIHTKPFGAVFPPSPVAGLRSFCSDYSDYFGVHAHPEHRCLDLMPRFGVWIERGIVRFAPSLKRLKIVEDIVAHTIPAILTGERLGGWRPLPRTDLFDVEYWELEQAKLKSTSTAADPSRELEGKVALVTGGASGIGYATVLRLVAAGAVVCALDLDESTETLFTGLPSVLGIRCDVTDSKQVDSAIDACVSQFGGIDIVVSNAGFFPSSQSLAELGDEELARSLALNLTAHTRLLKLCIPLLKLGFDPAVVFIGSKNVLAPGPGAAAYSAAKAGLAQVARIAALELGGQGIRVNTLHPDAVYDTALWTDELLDARASAYGMSVEDYKRKNVLRTEVTSADVAEAIFLFAGTRLGKTTGSQIPVDGGNDRVI</sequence>
<evidence type="ECO:0000313" key="5">
    <source>
        <dbReference type="Proteomes" id="UP000051934"/>
    </source>
</evidence>
<evidence type="ECO:0000313" key="4">
    <source>
        <dbReference type="EMBL" id="KRO72692.1"/>
    </source>
</evidence>
<dbReference type="Pfam" id="PF13561">
    <property type="entry name" value="adh_short_C2"/>
    <property type="match status" value="1"/>
</dbReference>
<dbReference type="GO" id="GO:0016491">
    <property type="term" value="F:oxidoreductase activity"/>
    <property type="evidence" value="ECO:0007669"/>
    <property type="project" value="UniProtKB-KW"/>
</dbReference>
<dbReference type="InterPro" id="IPR036291">
    <property type="entry name" value="NAD(P)-bd_dom_sf"/>
</dbReference>
<evidence type="ECO:0000256" key="2">
    <source>
        <dbReference type="ARBA" id="ARBA00023002"/>
    </source>
</evidence>
<feature type="domain" description="Class II aldolase/adducin N-terminal" evidence="3">
    <location>
        <begin position="22"/>
        <end position="223"/>
    </location>
</feature>
<dbReference type="GO" id="GO:0005996">
    <property type="term" value="P:monosaccharide metabolic process"/>
    <property type="evidence" value="ECO:0007669"/>
    <property type="project" value="UniProtKB-ARBA"/>
</dbReference>
<evidence type="ECO:0000259" key="3">
    <source>
        <dbReference type="SMART" id="SM01007"/>
    </source>
</evidence>
<accession>A0A0R2SD10</accession>
<dbReference type="Gene3D" id="3.40.50.720">
    <property type="entry name" value="NAD(P)-binding Rossmann-like Domain"/>
    <property type="match status" value="1"/>
</dbReference>
<dbReference type="PANTHER" id="PTHR24321:SF14">
    <property type="entry name" value="SHORT-CHAIN TYPE DEHYDROGENASE_REDUCTASE BLR2146-RELATED"/>
    <property type="match status" value="1"/>
</dbReference>
<dbReference type="Pfam" id="PF00596">
    <property type="entry name" value="Aldolase_II"/>
    <property type="match status" value="1"/>
</dbReference>
<keyword evidence="2" id="KW-0560">Oxidoreductase</keyword>
<proteinExistence type="inferred from homology"/>
<dbReference type="SUPFAM" id="SSF51735">
    <property type="entry name" value="NAD(P)-binding Rossmann-fold domains"/>
    <property type="match status" value="1"/>
</dbReference>
<dbReference type="Gene3D" id="3.40.225.10">
    <property type="entry name" value="Class II aldolase/adducin N-terminal domain"/>
    <property type="match status" value="1"/>
</dbReference>
<dbReference type="EMBL" id="LIBB01000052">
    <property type="protein sequence ID" value="KRO72692.1"/>
    <property type="molecule type" value="Genomic_DNA"/>
</dbReference>
<dbReference type="SMART" id="SM01007">
    <property type="entry name" value="Aldolase_II"/>
    <property type="match status" value="1"/>
</dbReference>